<feature type="region of interest" description="Disordered" evidence="1">
    <location>
        <begin position="1"/>
        <end position="64"/>
    </location>
</feature>
<feature type="compositionally biased region" description="Basic and acidic residues" evidence="1">
    <location>
        <begin position="1"/>
        <end position="10"/>
    </location>
</feature>
<evidence type="ECO:0000313" key="2">
    <source>
        <dbReference type="EMBL" id="GFU06738.1"/>
    </source>
</evidence>
<sequence>MEGGSVRDDCLPSSSSISLSFSGQEERFPDTPDYPDRKARIPTKPSETAGYAGEHQSSCPLPEGLPPPHFAHRWTLDTVLGPNLRSNRVQSMYRDPRGFHTQLQETANQEKGFSRRYSPRSLPRVYRMASVPHNEDMRIF</sequence>
<dbReference type="AlphaFoldDB" id="A0A8X6Q4X5"/>
<keyword evidence="3" id="KW-1185">Reference proteome</keyword>
<dbReference type="Proteomes" id="UP000887013">
    <property type="component" value="Unassembled WGS sequence"/>
</dbReference>
<dbReference type="EMBL" id="BMAW01124186">
    <property type="protein sequence ID" value="GFU06738.1"/>
    <property type="molecule type" value="Genomic_DNA"/>
</dbReference>
<organism evidence="2 3">
    <name type="scientific">Nephila pilipes</name>
    <name type="common">Giant wood spider</name>
    <name type="synonym">Nephila maculata</name>
    <dbReference type="NCBI Taxonomy" id="299642"/>
    <lineage>
        <taxon>Eukaryota</taxon>
        <taxon>Metazoa</taxon>
        <taxon>Ecdysozoa</taxon>
        <taxon>Arthropoda</taxon>
        <taxon>Chelicerata</taxon>
        <taxon>Arachnida</taxon>
        <taxon>Araneae</taxon>
        <taxon>Araneomorphae</taxon>
        <taxon>Entelegynae</taxon>
        <taxon>Araneoidea</taxon>
        <taxon>Nephilidae</taxon>
        <taxon>Nephila</taxon>
    </lineage>
</organism>
<gene>
    <name evidence="2" type="ORF">NPIL_552411</name>
</gene>
<feature type="compositionally biased region" description="Low complexity" evidence="1">
    <location>
        <begin position="13"/>
        <end position="22"/>
    </location>
</feature>
<protein>
    <submittedName>
        <fullName evidence="2">Uncharacterized protein</fullName>
    </submittedName>
</protein>
<evidence type="ECO:0000313" key="3">
    <source>
        <dbReference type="Proteomes" id="UP000887013"/>
    </source>
</evidence>
<accession>A0A8X6Q4X5</accession>
<feature type="compositionally biased region" description="Basic and acidic residues" evidence="1">
    <location>
        <begin position="24"/>
        <end position="39"/>
    </location>
</feature>
<comment type="caution">
    <text evidence="2">The sequence shown here is derived from an EMBL/GenBank/DDBJ whole genome shotgun (WGS) entry which is preliminary data.</text>
</comment>
<proteinExistence type="predicted"/>
<name>A0A8X6Q4X5_NEPPI</name>
<reference evidence="2" key="1">
    <citation type="submission" date="2020-08" db="EMBL/GenBank/DDBJ databases">
        <title>Multicomponent nature underlies the extraordinary mechanical properties of spider dragline silk.</title>
        <authorList>
            <person name="Kono N."/>
            <person name="Nakamura H."/>
            <person name="Mori M."/>
            <person name="Yoshida Y."/>
            <person name="Ohtoshi R."/>
            <person name="Malay A.D."/>
            <person name="Moran D.A.P."/>
            <person name="Tomita M."/>
            <person name="Numata K."/>
            <person name="Arakawa K."/>
        </authorList>
    </citation>
    <scope>NUCLEOTIDE SEQUENCE</scope>
</reference>
<evidence type="ECO:0000256" key="1">
    <source>
        <dbReference type="SAM" id="MobiDB-lite"/>
    </source>
</evidence>